<protein>
    <submittedName>
        <fullName evidence="2">Uncharacterized protein</fullName>
    </submittedName>
</protein>
<dbReference type="AlphaFoldDB" id="A0A2G4F4E9"/>
<keyword evidence="3" id="KW-1185">Reference proteome</keyword>
<dbReference type="Proteomes" id="UP000226442">
    <property type="component" value="Unassembled WGS sequence"/>
</dbReference>
<sequence length="172" mass="18773">MNVNSTFLMYAQWAGILTAILAVVTVLAFILQWGFRFRLVGVTSFMAVIAASIFGLGLGLFSRTQIAGAVRYSLVYDTGGAQTVVTVPPSITESELEATMQQAAADLYSPGRSGSGRDYMTIRVRTIVHPEPGVSQPLFLGEVRRSLATRYDDKMAIEIFPDKVAILKKYQA</sequence>
<evidence type="ECO:0000313" key="3">
    <source>
        <dbReference type="Proteomes" id="UP000226442"/>
    </source>
</evidence>
<reference evidence="2" key="1">
    <citation type="submission" date="2017-10" db="EMBL/GenBank/DDBJ databases">
        <title>Draft genome sequence of the planktic cyanobacteria Tychonema bourrellyi isolated from alpine lentic freshwater.</title>
        <authorList>
            <person name="Tett A."/>
            <person name="Armanini F."/>
            <person name="Asnicar F."/>
            <person name="Boscaini A."/>
            <person name="Pasolli E."/>
            <person name="Zolfo M."/>
            <person name="Donati C."/>
            <person name="Salmaso N."/>
            <person name="Segata N."/>
        </authorList>
    </citation>
    <scope>NUCLEOTIDE SEQUENCE</scope>
    <source>
        <strain evidence="2">FEM_GT703</strain>
    </source>
</reference>
<proteinExistence type="predicted"/>
<gene>
    <name evidence="2" type="ORF">CP500_003990</name>
</gene>
<evidence type="ECO:0000256" key="1">
    <source>
        <dbReference type="SAM" id="Phobius"/>
    </source>
</evidence>
<accession>A0A2G4F4E9</accession>
<dbReference type="EMBL" id="NXIB02000014">
    <property type="protein sequence ID" value="PHX56664.1"/>
    <property type="molecule type" value="Genomic_DNA"/>
</dbReference>
<keyword evidence="1" id="KW-0472">Membrane</keyword>
<feature type="transmembrane region" description="Helical" evidence="1">
    <location>
        <begin position="37"/>
        <end position="61"/>
    </location>
</feature>
<evidence type="ECO:0000313" key="2">
    <source>
        <dbReference type="EMBL" id="PHX56664.1"/>
    </source>
</evidence>
<dbReference type="Pfam" id="PF10726">
    <property type="entry name" value="DUF2518"/>
    <property type="match status" value="1"/>
</dbReference>
<comment type="caution">
    <text evidence="2">The sequence shown here is derived from an EMBL/GenBank/DDBJ whole genome shotgun (WGS) entry which is preliminary data.</text>
</comment>
<organism evidence="2 3">
    <name type="scientific">Tychonema bourrellyi FEM_GT703</name>
    <dbReference type="NCBI Taxonomy" id="2040638"/>
    <lineage>
        <taxon>Bacteria</taxon>
        <taxon>Bacillati</taxon>
        <taxon>Cyanobacteriota</taxon>
        <taxon>Cyanophyceae</taxon>
        <taxon>Oscillatoriophycideae</taxon>
        <taxon>Oscillatoriales</taxon>
        <taxon>Microcoleaceae</taxon>
        <taxon>Tychonema</taxon>
    </lineage>
</organism>
<name>A0A2G4F4E9_9CYAN</name>
<keyword evidence="1" id="KW-0812">Transmembrane</keyword>
<keyword evidence="1" id="KW-1133">Transmembrane helix</keyword>
<feature type="transmembrane region" description="Helical" evidence="1">
    <location>
        <begin position="7"/>
        <end position="31"/>
    </location>
</feature>
<dbReference type="RefSeq" id="WP_096829940.1">
    <property type="nucleotide sequence ID" value="NZ_NXIB02000014.1"/>
</dbReference>
<dbReference type="OrthoDB" id="422772at2"/>
<dbReference type="InterPro" id="IPR019664">
    <property type="entry name" value="Uncharacterised_Ycf51"/>
</dbReference>